<dbReference type="InterPro" id="IPR001387">
    <property type="entry name" value="Cro/C1-type_HTH"/>
</dbReference>
<dbReference type="SMART" id="SM00398">
    <property type="entry name" value="HMG"/>
    <property type="match status" value="1"/>
</dbReference>
<comment type="subcellular location">
    <subcellularLocation>
        <location evidence="1">Nucleus</location>
    </subcellularLocation>
</comment>
<dbReference type="SUPFAM" id="SSF47095">
    <property type="entry name" value="HMG-box"/>
    <property type="match status" value="1"/>
</dbReference>
<dbReference type="InterPro" id="IPR036910">
    <property type="entry name" value="HMG_box_dom_sf"/>
</dbReference>
<feature type="domain" description="HMG box" evidence="8">
    <location>
        <begin position="411"/>
        <end position="479"/>
    </location>
</feature>
<sequence length="556" mass="62903">MKETRVAGWGEGIWVRFWYGSRISIFKENFDFSGFEIGDRIFERMSSRALGNDFAHLQQDNAEIERSMLAQEVEALRTRLGLRQVDVSKECGVNASMLSQWMLGRYKGNIARINGLMEGWLVSRRGGKPIDKTTLGQHGSRLPNGDSMEHMQRQQLKRKPAIQMDQYPLYKYPKTMAAEDSSLVPIRLDVDVDGYRYIDSFLLSTNESDFTYETLSSSLIRDLDLPDCFYAPIIASLKAQLAAAKKYLPWSAAVKSEALYRIYIKLRINDTVLLDTFEWDLHNSANDPEHFARSFCADMGLSGDFELAIAMSIRDQLQQYAKGHLEQQKDQASRLPPVSQPLRDMEDAKLWEPKVRYVLAEDVPVLEREDFKRMRPTSMPAPQPMLPYFPVTKPMPYYQSSHLAPAKPNRPPKPVNTFLIFCRQWRKKLMAQNPTASAKEASKLLGDMWQKLTEAQRASYQPLADKENAQRMLEWKRKEGDGAKLPAGDFSAAISLAGAATPHVPAAFAQPSGSGAVAAMASPTDAMDDLEGDLDEEDEDEEEADEDEADEDEDDE</sequence>
<dbReference type="EMBL" id="JNBR01000089">
    <property type="protein sequence ID" value="OQR98201.1"/>
    <property type="molecule type" value="Genomic_DNA"/>
</dbReference>
<evidence type="ECO:0000313" key="9">
    <source>
        <dbReference type="EMBL" id="OQR98201.1"/>
    </source>
</evidence>
<dbReference type="STRING" id="1202772.A0A1V9ZJU8"/>
<protein>
    <submittedName>
        <fullName evidence="9">SWI/SNF-related matrix-associated actin-dependent regulator of chromatin</fullName>
    </submittedName>
</protein>
<dbReference type="Pfam" id="PF00505">
    <property type="entry name" value="HMG_box"/>
    <property type="match status" value="1"/>
</dbReference>
<dbReference type="Gene3D" id="1.10.260.40">
    <property type="entry name" value="lambda repressor-like DNA-binding domains"/>
    <property type="match status" value="1"/>
</dbReference>
<keyword evidence="4" id="KW-0804">Transcription</keyword>
<evidence type="ECO:0000256" key="2">
    <source>
        <dbReference type="ARBA" id="ARBA00010239"/>
    </source>
</evidence>
<proteinExistence type="inferred from homology"/>
<dbReference type="PROSITE" id="PS50118">
    <property type="entry name" value="HMG_BOX_2"/>
    <property type="match status" value="1"/>
</dbReference>
<name>A0A1V9ZJU8_ACHHY</name>
<dbReference type="AlphaFoldDB" id="A0A1V9ZJU8"/>
<gene>
    <name evidence="9" type="ORF">ACHHYP_09051</name>
</gene>
<dbReference type="InterPro" id="IPR009071">
    <property type="entry name" value="HMG_box_dom"/>
</dbReference>
<keyword evidence="3" id="KW-0805">Transcription regulation</keyword>
<evidence type="ECO:0000256" key="4">
    <source>
        <dbReference type="ARBA" id="ARBA00023163"/>
    </source>
</evidence>
<evidence type="ECO:0000256" key="7">
    <source>
        <dbReference type="SAM" id="MobiDB-lite"/>
    </source>
</evidence>
<dbReference type="FunFam" id="1.10.30.10:FF:000054">
    <property type="entry name" value="Swi snf-related matrix-associated actin-dependent regulator of"/>
    <property type="match status" value="1"/>
</dbReference>
<evidence type="ECO:0000256" key="1">
    <source>
        <dbReference type="ARBA" id="ARBA00004123"/>
    </source>
</evidence>
<comment type="caution">
    <text evidence="9">The sequence shown here is derived from an EMBL/GenBank/DDBJ whole genome shotgun (WGS) entry which is preliminary data.</text>
</comment>
<feature type="DNA-binding region" description="HMG box" evidence="6">
    <location>
        <begin position="411"/>
        <end position="479"/>
    </location>
</feature>
<evidence type="ECO:0000256" key="3">
    <source>
        <dbReference type="ARBA" id="ARBA00023015"/>
    </source>
</evidence>
<dbReference type="SUPFAM" id="SSF47413">
    <property type="entry name" value="lambda repressor-like DNA-binding domains"/>
    <property type="match status" value="1"/>
</dbReference>
<feature type="region of interest" description="Disordered" evidence="7">
    <location>
        <begin position="507"/>
        <end position="556"/>
    </location>
</feature>
<accession>A0A1V9ZJU8</accession>
<dbReference type="PANTHER" id="PTHR10019">
    <property type="entry name" value="SNF5"/>
    <property type="match status" value="1"/>
</dbReference>
<evidence type="ECO:0000259" key="8">
    <source>
        <dbReference type="PROSITE" id="PS50118"/>
    </source>
</evidence>
<keyword evidence="5 6" id="KW-0539">Nucleus</keyword>
<dbReference type="Gene3D" id="1.10.30.10">
    <property type="entry name" value="High mobility group box domain"/>
    <property type="match status" value="1"/>
</dbReference>
<feature type="compositionally biased region" description="Acidic residues" evidence="7">
    <location>
        <begin position="526"/>
        <end position="556"/>
    </location>
</feature>
<dbReference type="CDD" id="cd00093">
    <property type="entry name" value="HTH_XRE"/>
    <property type="match status" value="1"/>
</dbReference>
<dbReference type="GO" id="GO:0000228">
    <property type="term" value="C:nuclear chromosome"/>
    <property type="evidence" value="ECO:0007669"/>
    <property type="project" value="InterPro"/>
</dbReference>
<dbReference type="InterPro" id="IPR010982">
    <property type="entry name" value="Lambda_DNA-bd_dom_sf"/>
</dbReference>
<dbReference type="Pfam" id="PF04855">
    <property type="entry name" value="SNF5"/>
    <property type="match status" value="1"/>
</dbReference>
<organism evidence="9 10">
    <name type="scientific">Achlya hypogyna</name>
    <name type="common">Oomycete</name>
    <name type="synonym">Protoachlya hypogyna</name>
    <dbReference type="NCBI Taxonomy" id="1202772"/>
    <lineage>
        <taxon>Eukaryota</taxon>
        <taxon>Sar</taxon>
        <taxon>Stramenopiles</taxon>
        <taxon>Oomycota</taxon>
        <taxon>Saprolegniomycetes</taxon>
        <taxon>Saprolegniales</taxon>
        <taxon>Achlyaceae</taxon>
        <taxon>Achlya</taxon>
    </lineage>
</organism>
<evidence type="ECO:0000256" key="5">
    <source>
        <dbReference type="ARBA" id="ARBA00023242"/>
    </source>
</evidence>
<keyword evidence="6" id="KW-0238">DNA-binding</keyword>
<dbReference type="InterPro" id="IPR006939">
    <property type="entry name" value="SNF5"/>
</dbReference>
<dbReference type="GO" id="GO:0003677">
    <property type="term" value="F:DNA binding"/>
    <property type="evidence" value="ECO:0007669"/>
    <property type="project" value="UniProtKB-UniRule"/>
</dbReference>
<dbReference type="GO" id="GO:0006338">
    <property type="term" value="P:chromatin remodeling"/>
    <property type="evidence" value="ECO:0007669"/>
    <property type="project" value="InterPro"/>
</dbReference>
<keyword evidence="10" id="KW-1185">Reference proteome</keyword>
<evidence type="ECO:0000313" key="10">
    <source>
        <dbReference type="Proteomes" id="UP000243579"/>
    </source>
</evidence>
<comment type="similarity">
    <text evidence="2">Belongs to the SNF5 family.</text>
</comment>
<reference evidence="9 10" key="1">
    <citation type="journal article" date="2014" name="Genome Biol. Evol.">
        <title>The secreted proteins of Achlya hypogyna and Thraustotheca clavata identify the ancestral oomycete secretome and reveal gene acquisitions by horizontal gene transfer.</title>
        <authorList>
            <person name="Misner I."/>
            <person name="Blouin N."/>
            <person name="Leonard G."/>
            <person name="Richards T.A."/>
            <person name="Lane C.E."/>
        </authorList>
    </citation>
    <scope>NUCLEOTIDE SEQUENCE [LARGE SCALE GENOMIC DNA]</scope>
    <source>
        <strain evidence="9 10">ATCC 48635</strain>
    </source>
</reference>
<evidence type="ECO:0000256" key="6">
    <source>
        <dbReference type="PROSITE-ProRule" id="PRU00267"/>
    </source>
</evidence>
<dbReference type="OrthoDB" id="10258327at2759"/>
<dbReference type="CDD" id="cd00084">
    <property type="entry name" value="HMG-box_SF"/>
    <property type="match status" value="1"/>
</dbReference>
<dbReference type="Proteomes" id="UP000243579">
    <property type="component" value="Unassembled WGS sequence"/>
</dbReference>